<reference evidence="3 4" key="1">
    <citation type="submission" date="2020-08" db="EMBL/GenBank/DDBJ databases">
        <title>Sequencing the genomes of 1000 actinobacteria strains.</title>
        <authorList>
            <person name="Klenk H.-P."/>
        </authorList>
    </citation>
    <scope>NUCLEOTIDE SEQUENCE [LARGE SCALE GENOMIC DNA]</scope>
    <source>
        <strain evidence="3 4">DSM 46659</strain>
    </source>
</reference>
<dbReference type="Pfam" id="PF02861">
    <property type="entry name" value="Clp_N"/>
    <property type="match status" value="1"/>
</dbReference>
<dbReference type="SUPFAM" id="SSF81923">
    <property type="entry name" value="Double Clp-N motif"/>
    <property type="match status" value="2"/>
</dbReference>
<dbReference type="RefSeq" id="WP_184077975.1">
    <property type="nucleotide sequence ID" value="NZ_JACHDS010000001.1"/>
</dbReference>
<dbReference type="AlphaFoldDB" id="A0A7X0D8K7"/>
<dbReference type="GO" id="GO:0006508">
    <property type="term" value="P:proteolysis"/>
    <property type="evidence" value="ECO:0007669"/>
    <property type="project" value="UniProtKB-KW"/>
</dbReference>
<dbReference type="PANTHER" id="PTHR47016">
    <property type="entry name" value="ATP-DEPENDENT CLP PROTEASE ATP-BINDING SUBUNIT CLPT1, CHLOROPLASTIC"/>
    <property type="match status" value="1"/>
</dbReference>
<gene>
    <name evidence="3" type="ORF">HNR23_004184</name>
</gene>
<evidence type="ECO:0000313" key="3">
    <source>
        <dbReference type="EMBL" id="MBB6174124.1"/>
    </source>
</evidence>
<evidence type="ECO:0000256" key="1">
    <source>
        <dbReference type="PROSITE-ProRule" id="PRU01251"/>
    </source>
</evidence>
<dbReference type="GO" id="GO:0008233">
    <property type="term" value="F:peptidase activity"/>
    <property type="evidence" value="ECO:0007669"/>
    <property type="project" value="UniProtKB-KW"/>
</dbReference>
<feature type="domain" description="Clp R" evidence="2">
    <location>
        <begin position="2"/>
        <end position="149"/>
    </location>
</feature>
<sequence>MFERFTDDARQVTVRAQTEARGMGHPRIGTGHLLVALAAEPAGAGARALREHGLPSGTLRDAVRVSAAETPPRSRGRLARIHLPFTKSAKRAMELSLREAIARGHRSITTGHVLLGALRVEDGAAVRALHDAGADPAALRATAERLIEEAPE</sequence>
<keyword evidence="3" id="KW-0067">ATP-binding</keyword>
<name>A0A7X0D8K7_9ACTN</name>
<dbReference type="InterPro" id="IPR044217">
    <property type="entry name" value="CLPT1/2"/>
</dbReference>
<dbReference type="PANTHER" id="PTHR47016:SF5">
    <property type="entry name" value="CLP DOMAIN SUPERFAMILY PROTEIN"/>
    <property type="match status" value="1"/>
</dbReference>
<accession>A0A7X0D8K7</accession>
<keyword evidence="4" id="KW-1185">Reference proteome</keyword>
<keyword evidence="1" id="KW-0677">Repeat</keyword>
<organism evidence="3 4">
    <name type="scientific">Nocardiopsis mwathae</name>
    <dbReference type="NCBI Taxonomy" id="1472723"/>
    <lineage>
        <taxon>Bacteria</taxon>
        <taxon>Bacillati</taxon>
        <taxon>Actinomycetota</taxon>
        <taxon>Actinomycetes</taxon>
        <taxon>Streptosporangiales</taxon>
        <taxon>Nocardiopsidaceae</taxon>
        <taxon>Nocardiopsis</taxon>
    </lineage>
</organism>
<dbReference type="InterPro" id="IPR004176">
    <property type="entry name" value="Clp_R_N"/>
</dbReference>
<evidence type="ECO:0000259" key="2">
    <source>
        <dbReference type="PROSITE" id="PS51903"/>
    </source>
</evidence>
<evidence type="ECO:0000313" key="4">
    <source>
        <dbReference type="Proteomes" id="UP000546642"/>
    </source>
</evidence>
<keyword evidence="3" id="KW-0547">Nucleotide-binding</keyword>
<keyword evidence="3" id="KW-0378">Hydrolase</keyword>
<comment type="caution">
    <text evidence="3">The sequence shown here is derived from an EMBL/GenBank/DDBJ whole genome shotgun (WGS) entry which is preliminary data.</text>
</comment>
<keyword evidence="3" id="KW-0645">Protease</keyword>
<protein>
    <submittedName>
        <fullName evidence="3">ATP-dependent Clp protease ATP-binding subunit ClpC</fullName>
    </submittedName>
</protein>
<dbReference type="PROSITE" id="PS51903">
    <property type="entry name" value="CLP_R"/>
    <property type="match status" value="1"/>
</dbReference>
<dbReference type="Gene3D" id="1.10.1780.10">
    <property type="entry name" value="Clp, N-terminal domain"/>
    <property type="match status" value="1"/>
</dbReference>
<dbReference type="EMBL" id="JACHDS010000001">
    <property type="protein sequence ID" value="MBB6174124.1"/>
    <property type="molecule type" value="Genomic_DNA"/>
</dbReference>
<dbReference type="GO" id="GO:0005524">
    <property type="term" value="F:ATP binding"/>
    <property type="evidence" value="ECO:0007669"/>
    <property type="project" value="UniProtKB-KW"/>
</dbReference>
<proteinExistence type="predicted"/>
<dbReference type="Proteomes" id="UP000546642">
    <property type="component" value="Unassembled WGS sequence"/>
</dbReference>
<dbReference type="InterPro" id="IPR036628">
    <property type="entry name" value="Clp_N_dom_sf"/>
</dbReference>